<dbReference type="GeneID" id="76631447"/>
<dbReference type="Pfam" id="PF04229">
    <property type="entry name" value="GrpB"/>
    <property type="match status" value="1"/>
</dbReference>
<dbReference type="PANTHER" id="PTHR34822">
    <property type="entry name" value="GRPB DOMAIN PROTEIN (AFU_ORTHOLOGUE AFUA_1G01530)"/>
    <property type="match status" value="1"/>
</dbReference>
<gene>
    <name evidence="1" type="ORF">ACFQQG_15420</name>
</gene>
<dbReference type="EMBL" id="JBHSZI010000001">
    <property type="protein sequence ID" value="MFC7059305.1"/>
    <property type="molecule type" value="Genomic_DNA"/>
</dbReference>
<dbReference type="Gene3D" id="3.30.460.10">
    <property type="entry name" value="Beta Polymerase, domain 2"/>
    <property type="match status" value="1"/>
</dbReference>
<dbReference type="Proteomes" id="UP001596445">
    <property type="component" value="Unassembled WGS sequence"/>
</dbReference>
<comment type="caution">
    <text evidence="1">The sequence shown here is derived from an EMBL/GenBank/DDBJ whole genome shotgun (WGS) entry which is preliminary data.</text>
</comment>
<keyword evidence="2" id="KW-1185">Reference proteome</keyword>
<evidence type="ECO:0000313" key="1">
    <source>
        <dbReference type="EMBL" id="MFC7059305.1"/>
    </source>
</evidence>
<dbReference type="InterPro" id="IPR007344">
    <property type="entry name" value="GrpB/CoaE"/>
</dbReference>
<reference evidence="1 2" key="1">
    <citation type="journal article" date="2019" name="Int. J. Syst. Evol. Microbiol.">
        <title>The Global Catalogue of Microorganisms (GCM) 10K type strain sequencing project: providing services to taxonomists for standard genome sequencing and annotation.</title>
        <authorList>
            <consortium name="The Broad Institute Genomics Platform"/>
            <consortium name="The Broad Institute Genome Sequencing Center for Infectious Disease"/>
            <person name="Wu L."/>
            <person name="Ma J."/>
        </authorList>
    </citation>
    <scope>NUCLEOTIDE SEQUENCE [LARGE SCALE GENOMIC DNA]</scope>
    <source>
        <strain evidence="1 2">JCM 30072</strain>
    </source>
</reference>
<name>A0ABD5W1U6_9EURY</name>
<protein>
    <submittedName>
        <fullName evidence="1">GrpB family protein</fullName>
    </submittedName>
</protein>
<sequence length="171" mass="19321">MVGLERGTVELVPHDEEWEQLFEQEADRLRSALGDRALAVEHVGSTAIEGIVAKPILDILVAVEDLGEPEDYPELEGLGYTYRPNDGVDDRLFFARGPEDDRTQYLSITEVGSKTHTEQLVFRDYLREHPQAAERYARVKLELAERYPDDRDAYTAAKSGFVQAILERATA</sequence>
<dbReference type="RefSeq" id="WP_267162071.1">
    <property type="nucleotide sequence ID" value="NZ_CP112972.1"/>
</dbReference>
<dbReference type="SUPFAM" id="SSF81301">
    <property type="entry name" value="Nucleotidyltransferase"/>
    <property type="match status" value="1"/>
</dbReference>
<proteinExistence type="predicted"/>
<accession>A0ABD5W1U6</accession>
<dbReference type="PANTHER" id="PTHR34822:SF1">
    <property type="entry name" value="GRPB FAMILY PROTEIN"/>
    <property type="match status" value="1"/>
</dbReference>
<dbReference type="AlphaFoldDB" id="A0ABD5W1U6"/>
<organism evidence="1 2">
    <name type="scientific">Halovenus salina</name>
    <dbReference type="NCBI Taxonomy" id="1510225"/>
    <lineage>
        <taxon>Archaea</taxon>
        <taxon>Methanobacteriati</taxon>
        <taxon>Methanobacteriota</taxon>
        <taxon>Stenosarchaea group</taxon>
        <taxon>Halobacteria</taxon>
        <taxon>Halobacteriales</taxon>
        <taxon>Haloarculaceae</taxon>
        <taxon>Halovenus</taxon>
    </lineage>
</organism>
<evidence type="ECO:0000313" key="2">
    <source>
        <dbReference type="Proteomes" id="UP001596445"/>
    </source>
</evidence>
<dbReference type="InterPro" id="IPR043519">
    <property type="entry name" value="NT_sf"/>
</dbReference>